<keyword evidence="5 11" id="KW-0812">Transmembrane</keyword>
<dbReference type="SUPFAM" id="SSF103473">
    <property type="entry name" value="MFS general substrate transporter"/>
    <property type="match status" value="1"/>
</dbReference>
<keyword evidence="13" id="KW-1185">Reference proteome</keyword>
<keyword evidence="3" id="KW-0813">Transport</keyword>
<evidence type="ECO:0000256" key="8">
    <source>
        <dbReference type="ARBA" id="ARBA00023065"/>
    </source>
</evidence>
<evidence type="ECO:0000256" key="6">
    <source>
        <dbReference type="ARBA" id="ARBA00022989"/>
    </source>
</evidence>
<feature type="transmembrane region" description="Helical" evidence="11">
    <location>
        <begin position="198"/>
        <end position="217"/>
    </location>
</feature>
<dbReference type="OrthoDB" id="2241241at2759"/>
<feature type="transmembrane region" description="Helical" evidence="11">
    <location>
        <begin position="141"/>
        <end position="160"/>
    </location>
</feature>
<dbReference type="InterPro" id="IPR011701">
    <property type="entry name" value="MFS"/>
</dbReference>
<keyword evidence="6 11" id="KW-1133">Transmembrane helix</keyword>
<comment type="similarity">
    <text evidence="2">Belongs to the major facilitator superfamily.</text>
</comment>
<evidence type="ECO:0000256" key="10">
    <source>
        <dbReference type="SAM" id="MobiDB-lite"/>
    </source>
</evidence>
<protein>
    <submittedName>
        <fullName evidence="12">MFS general substrate transporter</fullName>
    </submittedName>
</protein>
<keyword evidence="9 11" id="KW-0472">Membrane</keyword>
<dbReference type="EMBL" id="KV426539">
    <property type="protein sequence ID" value="KZV79952.1"/>
    <property type="molecule type" value="Genomic_DNA"/>
</dbReference>
<feature type="transmembrane region" description="Helical" evidence="11">
    <location>
        <begin position="385"/>
        <end position="406"/>
    </location>
</feature>
<dbReference type="GO" id="GO:0015343">
    <property type="term" value="F:siderophore-iron transmembrane transporter activity"/>
    <property type="evidence" value="ECO:0007669"/>
    <property type="project" value="TreeGrafter"/>
</dbReference>
<reference evidence="12 13" key="1">
    <citation type="journal article" date="2016" name="Mol. Biol. Evol.">
        <title>Comparative Genomics of Early-Diverging Mushroom-Forming Fungi Provides Insights into the Origins of Lignocellulose Decay Capabilities.</title>
        <authorList>
            <person name="Nagy L.G."/>
            <person name="Riley R."/>
            <person name="Tritt A."/>
            <person name="Adam C."/>
            <person name="Daum C."/>
            <person name="Floudas D."/>
            <person name="Sun H."/>
            <person name="Yadav J.S."/>
            <person name="Pangilinan J."/>
            <person name="Larsson K.H."/>
            <person name="Matsuura K."/>
            <person name="Barry K."/>
            <person name="Labutti K."/>
            <person name="Kuo R."/>
            <person name="Ohm R.A."/>
            <person name="Bhattacharya S.S."/>
            <person name="Shirouzu T."/>
            <person name="Yoshinaga Y."/>
            <person name="Martin F.M."/>
            <person name="Grigoriev I.V."/>
            <person name="Hibbett D.S."/>
        </authorList>
    </citation>
    <scope>NUCLEOTIDE SEQUENCE [LARGE SCALE GENOMIC DNA]</scope>
    <source>
        <strain evidence="12 13">HHB12029</strain>
    </source>
</reference>
<evidence type="ECO:0000256" key="9">
    <source>
        <dbReference type="ARBA" id="ARBA00023136"/>
    </source>
</evidence>
<gene>
    <name evidence="12" type="ORF">EXIGLDRAFT_660290</name>
</gene>
<evidence type="ECO:0000313" key="13">
    <source>
        <dbReference type="Proteomes" id="UP000077266"/>
    </source>
</evidence>
<dbReference type="Pfam" id="PF07690">
    <property type="entry name" value="MFS_1"/>
    <property type="match status" value="1"/>
</dbReference>
<feature type="transmembrane region" description="Helical" evidence="11">
    <location>
        <begin position="413"/>
        <end position="430"/>
    </location>
</feature>
<dbReference type="FunFam" id="1.20.1250.20:FF:000611">
    <property type="entry name" value="Siderochrome-iron transporter MirC"/>
    <property type="match status" value="1"/>
</dbReference>
<comment type="subcellular location">
    <subcellularLocation>
        <location evidence="1">Membrane</location>
        <topology evidence="1">Multi-pass membrane protein</topology>
    </subcellularLocation>
</comment>
<feature type="transmembrane region" description="Helical" evidence="11">
    <location>
        <begin position="310"/>
        <end position="327"/>
    </location>
</feature>
<evidence type="ECO:0000256" key="1">
    <source>
        <dbReference type="ARBA" id="ARBA00004141"/>
    </source>
</evidence>
<dbReference type="PANTHER" id="PTHR23501">
    <property type="entry name" value="MAJOR FACILITATOR SUPERFAMILY"/>
    <property type="match status" value="1"/>
</dbReference>
<evidence type="ECO:0000256" key="3">
    <source>
        <dbReference type="ARBA" id="ARBA00022448"/>
    </source>
</evidence>
<dbReference type="Proteomes" id="UP000077266">
    <property type="component" value="Unassembled WGS sequence"/>
</dbReference>
<organism evidence="12 13">
    <name type="scientific">Exidia glandulosa HHB12029</name>
    <dbReference type="NCBI Taxonomy" id="1314781"/>
    <lineage>
        <taxon>Eukaryota</taxon>
        <taxon>Fungi</taxon>
        <taxon>Dikarya</taxon>
        <taxon>Basidiomycota</taxon>
        <taxon>Agaricomycotina</taxon>
        <taxon>Agaricomycetes</taxon>
        <taxon>Auriculariales</taxon>
        <taxon>Exidiaceae</taxon>
        <taxon>Exidia</taxon>
    </lineage>
</organism>
<evidence type="ECO:0000313" key="12">
    <source>
        <dbReference type="EMBL" id="KZV79952.1"/>
    </source>
</evidence>
<feature type="transmembrane region" description="Helical" evidence="11">
    <location>
        <begin position="554"/>
        <end position="573"/>
    </location>
</feature>
<feature type="transmembrane region" description="Helical" evidence="11">
    <location>
        <begin position="442"/>
        <end position="467"/>
    </location>
</feature>
<feature type="transmembrane region" description="Helical" evidence="11">
    <location>
        <begin position="229"/>
        <end position="252"/>
    </location>
</feature>
<feature type="transmembrane region" description="Helical" evidence="11">
    <location>
        <begin position="479"/>
        <end position="502"/>
    </location>
</feature>
<dbReference type="InParanoid" id="A0A165B6S4"/>
<dbReference type="AlphaFoldDB" id="A0A165B6S4"/>
<sequence>MPRFRRPEPESPAMELHALPADRDEDDKKFAGSGSLEEDSSELPAPTAGDAAPDSGVRKIEAIQAVWGATYGKYILWSGLAMMMIIFELDNATLYNYQPYATSAFHKQSLLAALQTMQSVVTAAAKPPIAKLSDVIGRAEAYCICITFYIISYIICASAKSMDVYAGGMVFYSLGQTGTQVLNQILLSDISPQRWRGFVLAFSYFPFLVTPWVSASIVQSVITGIGWRWGYGMFAILMPFCASFIIIPLFVFQARAKRKGLIQPRTLSPVQFFHETDILGTLLLCGGAAMILIPISLASTLPKNWSNPRIDVLLGIGGACLLAFPFYERKFARFPIVPLSFFKNTTIVLSCALAFFDGFGFSATHAYLYSFVVVTRGWDARHATYLVYINGVVQCLIGIGAGWIMYKTRRYKYLIFGACLVRTVGYGVMLRLRGASNATWELYIVQCIQGPSCIGSGVISSAAVVAAQVAVSHAHLASVSAFFLLTMFIGSSTGYAVAGAIYTNKFRGFLHHYLPASSEAEIECVFNSITGTLPAFGTPERDGINNAYSDVLRLITWAALGLSFVMPILALCLKNGYLGEGHNGVDAVEEPGEANLGTEERIGLLHDVS</sequence>
<evidence type="ECO:0000256" key="7">
    <source>
        <dbReference type="ARBA" id="ARBA00023004"/>
    </source>
</evidence>
<feature type="compositionally biased region" description="Basic and acidic residues" evidence="10">
    <location>
        <begin position="20"/>
        <end position="30"/>
    </location>
</feature>
<dbReference type="GO" id="GO:0005886">
    <property type="term" value="C:plasma membrane"/>
    <property type="evidence" value="ECO:0007669"/>
    <property type="project" value="TreeGrafter"/>
</dbReference>
<proteinExistence type="inferred from homology"/>
<dbReference type="PANTHER" id="PTHR23501:SF200">
    <property type="entry name" value="TRANSPORTER, PUTATIVE (AFU_ORTHOLOGUE AFUA_3G01360)-RELATED"/>
    <property type="match status" value="1"/>
</dbReference>
<keyword evidence="8" id="KW-0406">Ion transport</keyword>
<evidence type="ECO:0000256" key="5">
    <source>
        <dbReference type="ARBA" id="ARBA00022692"/>
    </source>
</evidence>
<feature type="region of interest" description="Disordered" evidence="10">
    <location>
        <begin position="1"/>
        <end position="53"/>
    </location>
</feature>
<keyword evidence="7" id="KW-0408">Iron</keyword>
<evidence type="ECO:0000256" key="4">
    <source>
        <dbReference type="ARBA" id="ARBA00022496"/>
    </source>
</evidence>
<dbReference type="STRING" id="1314781.A0A165B6S4"/>
<keyword evidence="4" id="KW-0410">Iron transport</keyword>
<feature type="transmembrane region" description="Helical" evidence="11">
    <location>
        <begin position="347"/>
        <end position="373"/>
    </location>
</feature>
<name>A0A165B6S4_EXIGL</name>
<feature type="transmembrane region" description="Helical" evidence="11">
    <location>
        <begin position="278"/>
        <end position="298"/>
    </location>
</feature>
<evidence type="ECO:0000256" key="11">
    <source>
        <dbReference type="SAM" id="Phobius"/>
    </source>
</evidence>
<dbReference type="Gene3D" id="1.20.1250.20">
    <property type="entry name" value="MFS general substrate transporter like domains"/>
    <property type="match status" value="2"/>
</dbReference>
<evidence type="ECO:0000256" key="2">
    <source>
        <dbReference type="ARBA" id="ARBA00008335"/>
    </source>
</evidence>
<accession>A0A165B6S4</accession>
<dbReference type="InterPro" id="IPR036259">
    <property type="entry name" value="MFS_trans_sf"/>
</dbReference>